<comment type="subcellular location">
    <subcellularLocation>
        <location evidence="1">Membrane</location>
        <topology evidence="1">Multi-pass membrane protein</topology>
    </subcellularLocation>
</comment>
<dbReference type="EMBL" id="OR935906">
    <property type="protein sequence ID" value="WZB40415.1"/>
    <property type="molecule type" value="Genomic_DNA"/>
</dbReference>
<feature type="transmembrane region" description="Helical" evidence="10">
    <location>
        <begin position="6"/>
        <end position="22"/>
    </location>
</feature>
<dbReference type="Gene3D" id="1.10.287.3510">
    <property type="match status" value="1"/>
</dbReference>
<reference evidence="11" key="1">
    <citation type="submission" date="2023-11" db="EMBL/GenBank/DDBJ databases">
        <title>Species delimitation and phylogenetic relationships of the Prionospio complex (Annelida, Spionidae) in the Northeast Atlantic.</title>
        <authorList>
            <person name="Hektoen M.M."/>
            <person name="Bakken T."/>
            <person name="Radashevsky V.I."/>
            <person name="Ekrem T."/>
            <person name="Dunshea G."/>
        </authorList>
    </citation>
    <scope>NUCLEOTIDE SEQUENCE</scope>
    <source>
        <strain evidence="11">MH01</strain>
        <strain evidence="12">MH14</strain>
        <strain evidence="13">MH18</strain>
    </source>
</reference>
<evidence type="ECO:0000256" key="2">
    <source>
        <dbReference type="ARBA" id="ARBA00010519"/>
    </source>
</evidence>
<sequence length="98" mass="10457">MSISSLPIFSFITLLALLSFIIQRHHVLMCLLSLEATLLSLAFGITIISASSNAVDMFYCIVVLSFAACEAAVALAVLVVVTRSFGSDLINSVNTNKC</sequence>
<evidence type="ECO:0000313" key="12">
    <source>
        <dbReference type="EMBL" id="WZB40402.1"/>
    </source>
</evidence>
<keyword evidence="5" id="KW-1278">Translocase</keyword>
<organism evidence="11">
    <name type="scientific">Prionospio sp. 1 MH-2023</name>
    <dbReference type="NCBI Taxonomy" id="3058460"/>
    <lineage>
        <taxon>Eukaryota</taxon>
        <taxon>Metazoa</taxon>
        <taxon>Spiralia</taxon>
        <taxon>Lophotrochozoa</taxon>
        <taxon>Annelida</taxon>
        <taxon>Polychaeta</taxon>
        <taxon>Sedentaria</taxon>
        <taxon>Canalipalpata</taxon>
        <taxon>Spionida</taxon>
        <taxon>Spionidae</taxon>
        <taxon>Prionospio</taxon>
    </lineage>
</organism>
<evidence type="ECO:0000256" key="6">
    <source>
        <dbReference type="ARBA" id="ARBA00022989"/>
    </source>
</evidence>
<keyword evidence="11" id="KW-0496">Mitochondrion</keyword>
<dbReference type="EMBL" id="OR935903">
    <property type="protein sequence ID" value="WZB40376.1"/>
    <property type="molecule type" value="Genomic_DNA"/>
</dbReference>
<keyword evidence="6 10" id="KW-1133">Transmembrane helix</keyword>
<protein>
    <recommendedName>
        <fullName evidence="3">NADH-ubiquinone oxidoreductase chain 4L</fullName>
    </recommendedName>
    <alternativeName>
        <fullName evidence="9">NADH dehydrogenase subunit 4L</fullName>
    </alternativeName>
</protein>
<evidence type="ECO:0000256" key="10">
    <source>
        <dbReference type="SAM" id="Phobius"/>
    </source>
</evidence>
<dbReference type="Pfam" id="PF00420">
    <property type="entry name" value="Oxidored_q2"/>
    <property type="match status" value="1"/>
</dbReference>
<evidence type="ECO:0000256" key="4">
    <source>
        <dbReference type="ARBA" id="ARBA00022692"/>
    </source>
</evidence>
<keyword evidence="4 10" id="KW-0812">Transmembrane</keyword>
<proteinExistence type="inferred from homology"/>
<keyword evidence="8 10" id="KW-0472">Membrane</keyword>
<evidence type="ECO:0000256" key="3">
    <source>
        <dbReference type="ARBA" id="ARBA00016612"/>
    </source>
</evidence>
<feature type="transmembrane region" description="Helical" evidence="10">
    <location>
        <begin position="56"/>
        <end position="81"/>
    </location>
</feature>
<name>A0AAU6QFU9_9ANNE</name>
<evidence type="ECO:0000256" key="8">
    <source>
        <dbReference type="ARBA" id="ARBA00023136"/>
    </source>
</evidence>
<evidence type="ECO:0000256" key="1">
    <source>
        <dbReference type="ARBA" id="ARBA00004141"/>
    </source>
</evidence>
<dbReference type="AlphaFoldDB" id="A0AAU6QFU9"/>
<evidence type="ECO:0000313" key="11">
    <source>
        <dbReference type="EMBL" id="WZB40376.1"/>
    </source>
</evidence>
<evidence type="ECO:0000256" key="7">
    <source>
        <dbReference type="ARBA" id="ARBA00023027"/>
    </source>
</evidence>
<gene>
    <name evidence="11" type="primary">nad4L</name>
</gene>
<feature type="transmembrane region" description="Helical" evidence="10">
    <location>
        <begin position="29"/>
        <end position="50"/>
    </location>
</feature>
<geneLocation type="mitochondrion" evidence="11"/>
<keyword evidence="7" id="KW-0520">NAD</keyword>
<dbReference type="GO" id="GO:0016020">
    <property type="term" value="C:membrane"/>
    <property type="evidence" value="ECO:0007669"/>
    <property type="project" value="UniProtKB-SubCell"/>
</dbReference>
<dbReference type="InterPro" id="IPR039428">
    <property type="entry name" value="NUOK/Mnh_C1-like"/>
</dbReference>
<accession>A0AAU6QFU9</accession>
<comment type="similarity">
    <text evidence="2">Belongs to the complex I subunit 4L family.</text>
</comment>
<evidence type="ECO:0000256" key="5">
    <source>
        <dbReference type="ARBA" id="ARBA00022967"/>
    </source>
</evidence>
<dbReference type="EMBL" id="OR935905">
    <property type="protein sequence ID" value="WZB40402.1"/>
    <property type="molecule type" value="Genomic_DNA"/>
</dbReference>
<evidence type="ECO:0000256" key="9">
    <source>
        <dbReference type="ARBA" id="ARBA00031586"/>
    </source>
</evidence>
<evidence type="ECO:0000313" key="13">
    <source>
        <dbReference type="EMBL" id="WZB40415.1"/>
    </source>
</evidence>